<feature type="coiled-coil region" evidence="1">
    <location>
        <begin position="123"/>
        <end position="157"/>
    </location>
</feature>
<accession>A0A2G2Y7H8</accession>
<evidence type="ECO:0000256" key="1">
    <source>
        <dbReference type="SAM" id="Coils"/>
    </source>
</evidence>
<keyword evidence="3" id="KW-1185">Reference proteome</keyword>
<organism evidence="2 3">
    <name type="scientific">Capsicum annuum</name>
    <name type="common">Capsicum pepper</name>
    <dbReference type="NCBI Taxonomy" id="4072"/>
    <lineage>
        <taxon>Eukaryota</taxon>
        <taxon>Viridiplantae</taxon>
        <taxon>Streptophyta</taxon>
        <taxon>Embryophyta</taxon>
        <taxon>Tracheophyta</taxon>
        <taxon>Spermatophyta</taxon>
        <taxon>Magnoliopsida</taxon>
        <taxon>eudicotyledons</taxon>
        <taxon>Gunneridae</taxon>
        <taxon>Pentapetalae</taxon>
        <taxon>asterids</taxon>
        <taxon>lamiids</taxon>
        <taxon>Solanales</taxon>
        <taxon>Solanaceae</taxon>
        <taxon>Solanoideae</taxon>
        <taxon>Capsiceae</taxon>
        <taxon>Capsicum</taxon>
    </lineage>
</organism>
<sequence>MSIFYGKKVILELKKKFILKAWASIRTKLACLTSNHIFSIQDDIEVILNDMSGMGGNISHLQNLLGSFFGLATSYDQARSVLVDKTTTIKESGPYLKVKEHLELVLKDRDEKSEEVSIVYKSFEKARKKVKKLKALRDAAEQEAAEMESKVSAAEDE</sequence>
<evidence type="ECO:0000313" key="2">
    <source>
        <dbReference type="EMBL" id="PHT65684.1"/>
    </source>
</evidence>
<reference evidence="2 3" key="1">
    <citation type="journal article" date="2014" name="Nat. Genet.">
        <title>Genome sequence of the hot pepper provides insights into the evolution of pungency in Capsicum species.</title>
        <authorList>
            <person name="Kim S."/>
            <person name="Park M."/>
            <person name="Yeom S.I."/>
            <person name="Kim Y.M."/>
            <person name="Lee J.M."/>
            <person name="Lee H.A."/>
            <person name="Seo E."/>
            <person name="Choi J."/>
            <person name="Cheong K."/>
            <person name="Kim K.T."/>
            <person name="Jung K."/>
            <person name="Lee G.W."/>
            <person name="Oh S.K."/>
            <person name="Bae C."/>
            <person name="Kim S.B."/>
            <person name="Lee H.Y."/>
            <person name="Kim S.Y."/>
            <person name="Kim M.S."/>
            <person name="Kang B.C."/>
            <person name="Jo Y.D."/>
            <person name="Yang H.B."/>
            <person name="Jeong H.J."/>
            <person name="Kang W.H."/>
            <person name="Kwon J.K."/>
            <person name="Shin C."/>
            <person name="Lim J.Y."/>
            <person name="Park J.H."/>
            <person name="Huh J.H."/>
            <person name="Kim J.S."/>
            <person name="Kim B.D."/>
            <person name="Cohen O."/>
            <person name="Paran I."/>
            <person name="Suh M.C."/>
            <person name="Lee S.B."/>
            <person name="Kim Y.K."/>
            <person name="Shin Y."/>
            <person name="Noh S.J."/>
            <person name="Park J."/>
            <person name="Seo Y.S."/>
            <person name="Kwon S.Y."/>
            <person name="Kim H.A."/>
            <person name="Park J.M."/>
            <person name="Kim H.J."/>
            <person name="Choi S.B."/>
            <person name="Bosland P.W."/>
            <person name="Reeves G."/>
            <person name="Jo S.H."/>
            <person name="Lee B.W."/>
            <person name="Cho H.T."/>
            <person name="Choi H.S."/>
            <person name="Lee M.S."/>
            <person name="Yu Y."/>
            <person name="Do Choi Y."/>
            <person name="Park B.S."/>
            <person name="van Deynze A."/>
            <person name="Ashrafi H."/>
            <person name="Hill T."/>
            <person name="Kim W.T."/>
            <person name="Pai H.S."/>
            <person name="Ahn H.K."/>
            <person name="Yeam I."/>
            <person name="Giovannoni J.J."/>
            <person name="Rose J.K."/>
            <person name="Sorensen I."/>
            <person name="Lee S.J."/>
            <person name="Kim R.W."/>
            <person name="Choi I.Y."/>
            <person name="Choi B.S."/>
            <person name="Lim J.S."/>
            <person name="Lee Y.H."/>
            <person name="Choi D."/>
        </authorList>
    </citation>
    <scope>NUCLEOTIDE SEQUENCE [LARGE SCALE GENOMIC DNA]</scope>
    <source>
        <strain evidence="3">cv. CM334</strain>
    </source>
</reference>
<dbReference type="Gramene" id="PHT65684">
    <property type="protein sequence ID" value="PHT65684"/>
    <property type="gene ID" value="T459_30109"/>
</dbReference>
<dbReference type="EMBL" id="AYRZ02000012">
    <property type="protein sequence ID" value="PHT65684.1"/>
    <property type="molecule type" value="Genomic_DNA"/>
</dbReference>
<evidence type="ECO:0000313" key="3">
    <source>
        <dbReference type="Proteomes" id="UP000222542"/>
    </source>
</evidence>
<reference evidence="2 3" key="2">
    <citation type="journal article" date="2017" name="Genome Biol.">
        <title>New reference genome sequences of hot pepper reveal the massive evolution of plant disease-resistance genes by retroduplication.</title>
        <authorList>
            <person name="Kim S."/>
            <person name="Park J."/>
            <person name="Yeom S.I."/>
            <person name="Kim Y.M."/>
            <person name="Seo E."/>
            <person name="Kim K.T."/>
            <person name="Kim M.S."/>
            <person name="Lee J.M."/>
            <person name="Cheong K."/>
            <person name="Shin H.S."/>
            <person name="Kim S.B."/>
            <person name="Han K."/>
            <person name="Lee J."/>
            <person name="Park M."/>
            <person name="Lee H.A."/>
            <person name="Lee H.Y."/>
            <person name="Lee Y."/>
            <person name="Oh S."/>
            <person name="Lee J.H."/>
            <person name="Choi E."/>
            <person name="Choi E."/>
            <person name="Lee S.E."/>
            <person name="Jeon J."/>
            <person name="Kim H."/>
            <person name="Choi G."/>
            <person name="Song H."/>
            <person name="Lee J."/>
            <person name="Lee S.C."/>
            <person name="Kwon J.K."/>
            <person name="Lee H.Y."/>
            <person name="Koo N."/>
            <person name="Hong Y."/>
            <person name="Kim R.W."/>
            <person name="Kang W.H."/>
            <person name="Huh J.H."/>
            <person name="Kang B.C."/>
            <person name="Yang T.J."/>
            <person name="Lee Y.H."/>
            <person name="Bennetzen J.L."/>
            <person name="Choi D."/>
        </authorList>
    </citation>
    <scope>NUCLEOTIDE SEQUENCE [LARGE SCALE GENOMIC DNA]</scope>
    <source>
        <strain evidence="3">cv. CM334</strain>
    </source>
</reference>
<protein>
    <submittedName>
        <fullName evidence="2">Uncharacterized protein</fullName>
    </submittedName>
</protein>
<keyword evidence="1" id="KW-0175">Coiled coil</keyword>
<proteinExistence type="predicted"/>
<dbReference type="STRING" id="4072.A0A2G2Y7H8"/>
<comment type="caution">
    <text evidence="2">The sequence shown here is derived from an EMBL/GenBank/DDBJ whole genome shotgun (WGS) entry which is preliminary data.</text>
</comment>
<dbReference type="Proteomes" id="UP000222542">
    <property type="component" value="Unassembled WGS sequence"/>
</dbReference>
<name>A0A2G2Y7H8_CAPAN</name>
<dbReference type="AlphaFoldDB" id="A0A2G2Y7H8"/>
<gene>
    <name evidence="2" type="ORF">T459_30109</name>
</gene>